<evidence type="ECO:0000313" key="1">
    <source>
        <dbReference type="EMBL" id="KAJ9693085.1"/>
    </source>
</evidence>
<dbReference type="EMBL" id="JARBHA010000009">
    <property type="protein sequence ID" value="KAJ9693085.1"/>
    <property type="molecule type" value="Genomic_DNA"/>
</dbReference>
<dbReference type="AlphaFoldDB" id="A0AA39DRJ5"/>
<proteinExistence type="predicted"/>
<evidence type="ECO:0000313" key="2">
    <source>
        <dbReference type="Proteomes" id="UP001168098"/>
    </source>
</evidence>
<name>A0AA39DRJ5_VITRO</name>
<sequence length="83" mass="9128">MARTGASFASNLILLPDCDSSRPSSVAEDDDFKRLSAHGFLTQDSMSGSSVKRMSSSAGEVIRKYLKKVKPLYEKPSQKKQCQ</sequence>
<gene>
    <name evidence="1" type="ORF">PVL29_011997</name>
</gene>
<organism evidence="1 2">
    <name type="scientific">Vitis rotundifolia</name>
    <name type="common">Muscadine grape</name>
    <dbReference type="NCBI Taxonomy" id="103349"/>
    <lineage>
        <taxon>Eukaryota</taxon>
        <taxon>Viridiplantae</taxon>
        <taxon>Streptophyta</taxon>
        <taxon>Embryophyta</taxon>
        <taxon>Tracheophyta</taxon>
        <taxon>Spermatophyta</taxon>
        <taxon>Magnoliopsida</taxon>
        <taxon>eudicotyledons</taxon>
        <taxon>Gunneridae</taxon>
        <taxon>Pentapetalae</taxon>
        <taxon>rosids</taxon>
        <taxon>Vitales</taxon>
        <taxon>Vitaceae</taxon>
        <taxon>Viteae</taxon>
        <taxon>Vitis</taxon>
    </lineage>
</organism>
<reference evidence="1 2" key="1">
    <citation type="journal article" date="2023" name="BMC Biotechnol.">
        <title>Vitis rotundifolia cv Carlos genome sequencing.</title>
        <authorList>
            <person name="Huff M."/>
            <person name="Hulse-Kemp A."/>
            <person name="Scheffler B."/>
            <person name="Youngblood R."/>
            <person name="Simpson S."/>
            <person name="Babiker E."/>
            <person name="Staton M."/>
        </authorList>
    </citation>
    <scope>NUCLEOTIDE SEQUENCE [LARGE SCALE GENOMIC DNA]</scope>
    <source>
        <tissue evidence="1">Leaf</tissue>
    </source>
</reference>
<dbReference type="Proteomes" id="UP001168098">
    <property type="component" value="Unassembled WGS sequence"/>
</dbReference>
<comment type="caution">
    <text evidence="1">The sequence shown here is derived from an EMBL/GenBank/DDBJ whole genome shotgun (WGS) entry which is preliminary data.</text>
</comment>
<accession>A0AA39DRJ5</accession>
<protein>
    <submittedName>
        <fullName evidence="1">Uncharacterized protein</fullName>
    </submittedName>
</protein>
<keyword evidence="2" id="KW-1185">Reference proteome</keyword>